<feature type="non-terminal residue" evidence="2">
    <location>
        <position position="48"/>
    </location>
</feature>
<keyword evidence="1" id="KW-0812">Transmembrane</keyword>
<reference evidence="2 3" key="1">
    <citation type="journal article" date="2018" name="Front. Plant Sci.">
        <title>Red Clover (Trifolium pratense) and Zigzag Clover (T. medium) - A Picture of Genomic Similarities and Differences.</title>
        <authorList>
            <person name="Dluhosova J."/>
            <person name="Istvanek J."/>
            <person name="Nedelnik J."/>
            <person name="Repkova J."/>
        </authorList>
    </citation>
    <scope>NUCLEOTIDE SEQUENCE [LARGE SCALE GENOMIC DNA]</scope>
    <source>
        <strain evidence="3">cv. 10/8</strain>
        <tissue evidence="2">Leaf</tissue>
    </source>
</reference>
<keyword evidence="1" id="KW-1133">Transmembrane helix</keyword>
<accession>A0A392PW85</accession>
<dbReference type="Proteomes" id="UP000265520">
    <property type="component" value="Unassembled WGS sequence"/>
</dbReference>
<dbReference type="EMBL" id="LXQA010097839">
    <property type="protein sequence ID" value="MCI15759.1"/>
    <property type="molecule type" value="Genomic_DNA"/>
</dbReference>
<feature type="transmembrane region" description="Helical" evidence="1">
    <location>
        <begin position="21"/>
        <end position="39"/>
    </location>
</feature>
<comment type="caution">
    <text evidence="2">The sequence shown here is derived from an EMBL/GenBank/DDBJ whole genome shotgun (WGS) entry which is preliminary data.</text>
</comment>
<evidence type="ECO:0000313" key="3">
    <source>
        <dbReference type="Proteomes" id="UP000265520"/>
    </source>
</evidence>
<proteinExistence type="predicted"/>
<sequence length="48" mass="5503">MQWNMISKKMEEKEMETESGGGTGVLWVFIFLFIEAFPLRHLGSSVNP</sequence>
<keyword evidence="1" id="KW-0472">Membrane</keyword>
<name>A0A392PW85_9FABA</name>
<protein>
    <submittedName>
        <fullName evidence="2">Uncharacterized protein</fullName>
    </submittedName>
</protein>
<organism evidence="2 3">
    <name type="scientific">Trifolium medium</name>
    <dbReference type="NCBI Taxonomy" id="97028"/>
    <lineage>
        <taxon>Eukaryota</taxon>
        <taxon>Viridiplantae</taxon>
        <taxon>Streptophyta</taxon>
        <taxon>Embryophyta</taxon>
        <taxon>Tracheophyta</taxon>
        <taxon>Spermatophyta</taxon>
        <taxon>Magnoliopsida</taxon>
        <taxon>eudicotyledons</taxon>
        <taxon>Gunneridae</taxon>
        <taxon>Pentapetalae</taxon>
        <taxon>rosids</taxon>
        <taxon>fabids</taxon>
        <taxon>Fabales</taxon>
        <taxon>Fabaceae</taxon>
        <taxon>Papilionoideae</taxon>
        <taxon>50 kb inversion clade</taxon>
        <taxon>NPAAA clade</taxon>
        <taxon>Hologalegina</taxon>
        <taxon>IRL clade</taxon>
        <taxon>Trifolieae</taxon>
        <taxon>Trifolium</taxon>
    </lineage>
</organism>
<evidence type="ECO:0000256" key="1">
    <source>
        <dbReference type="SAM" id="Phobius"/>
    </source>
</evidence>
<dbReference type="AlphaFoldDB" id="A0A392PW85"/>
<evidence type="ECO:0000313" key="2">
    <source>
        <dbReference type="EMBL" id="MCI15759.1"/>
    </source>
</evidence>
<keyword evidence="3" id="KW-1185">Reference proteome</keyword>